<comment type="function">
    <text evidence="2">Catalyzes the aldol condensation of dihydroxyacetone phosphate (DHAP or glycerone-phosphate) with glyceraldehyde 3-phosphate (G3P) to form fructose 1,6-bisphosphate (FBP) in gluconeogenesis and the reverse reaction in glycolysis.</text>
</comment>
<dbReference type="EMBL" id="PFGC01000038">
    <property type="protein sequence ID" value="PIW36847.1"/>
    <property type="molecule type" value="Genomic_DNA"/>
</dbReference>
<feature type="binding site" evidence="13">
    <location>
        <position position="83"/>
    </location>
    <ligand>
        <name>Zn(2+)</name>
        <dbReference type="ChEBI" id="CHEBI:29105"/>
        <label>1</label>
        <note>catalytic</note>
    </ligand>
</feature>
<feature type="active site" description="Proton donor" evidence="11">
    <location>
        <position position="82"/>
    </location>
</feature>
<dbReference type="GO" id="GO:0004332">
    <property type="term" value="F:fructose-bisphosphate aldolase activity"/>
    <property type="evidence" value="ECO:0007669"/>
    <property type="project" value="UniProtKB-EC"/>
</dbReference>
<evidence type="ECO:0000256" key="3">
    <source>
        <dbReference type="ARBA" id="ARBA00004714"/>
    </source>
</evidence>
<feature type="binding site" evidence="13">
    <location>
        <position position="216"/>
    </location>
    <ligand>
        <name>Zn(2+)</name>
        <dbReference type="ChEBI" id="CHEBI:29105"/>
        <label>1</label>
        <note>catalytic</note>
    </ligand>
</feature>
<evidence type="ECO:0000256" key="6">
    <source>
        <dbReference type="ARBA" id="ARBA00022723"/>
    </source>
</evidence>
<evidence type="ECO:0000256" key="2">
    <source>
        <dbReference type="ARBA" id="ARBA00002181"/>
    </source>
</evidence>
<evidence type="ECO:0000256" key="4">
    <source>
        <dbReference type="ARBA" id="ARBA00005812"/>
    </source>
</evidence>
<dbReference type="Proteomes" id="UP000230292">
    <property type="component" value="Unassembled WGS sequence"/>
</dbReference>
<evidence type="ECO:0000256" key="1">
    <source>
        <dbReference type="ARBA" id="ARBA00000441"/>
    </source>
</evidence>
<dbReference type="PANTHER" id="PTHR30304">
    <property type="entry name" value="D-TAGATOSE-1,6-BISPHOSPHATE ALDOLASE"/>
    <property type="match status" value="1"/>
</dbReference>
<feature type="binding site" evidence="12">
    <location>
        <begin position="217"/>
        <end position="219"/>
    </location>
    <ligand>
        <name>dihydroxyacetone phosphate</name>
        <dbReference type="ChEBI" id="CHEBI:57642"/>
    </ligand>
</feature>
<protein>
    <recommendedName>
        <fullName evidence="5">fructose-bisphosphate aldolase</fullName>
        <ecNumber evidence="5">4.1.2.13</ecNumber>
    </recommendedName>
    <alternativeName>
        <fullName evidence="10">Fructose-1,6-bisphosphate aldolase</fullName>
    </alternativeName>
</protein>
<accession>A0A2M7H3N6</accession>
<dbReference type="GO" id="GO:0008270">
    <property type="term" value="F:zinc ion binding"/>
    <property type="evidence" value="ECO:0007669"/>
    <property type="project" value="InterPro"/>
</dbReference>
<evidence type="ECO:0000256" key="7">
    <source>
        <dbReference type="ARBA" id="ARBA00022833"/>
    </source>
</evidence>
<evidence type="ECO:0000256" key="11">
    <source>
        <dbReference type="PIRSR" id="PIRSR001359-1"/>
    </source>
</evidence>
<feature type="binding site" evidence="13">
    <location>
        <position position="104"/>
    </location>
    <ligand>
        <name>Zn(2+)</name>
        <dbReference type="ChEBI" id="CHEBI:29105"/>
        <label>2</label>
    </ligand>
</feature>
<evidence type="ECO:0000256" key="8">
    <source>
        <dbReference type="ARBA" id="ARBA00023152"/>
    </source>
</evidence>
<dbReference type="InterPro" id="IPR050246">
    <property type="entry name" value="Class_II_FBP_aldolase"/>
</dbReference>
<comment type="catalytic activity">
    <reaction evidence="1">
        <text>beta-D-fructose 1,6-bisphosphate = D-glyceraldehyde 3-phosphate + dihydroxyacetone phosphate</text>
        <dbReference type="Rhea" id="RHEA:14729"/>
        <dbReference type="ChEBI" id="CHEBI:32966"/>
        <dbReference type="ChEBI" id="CHEBI:57642"/>
        <dbReference type="ChEBI" id="CHEBI:59776"/>
        <dbReference type="EC" id="4.1.2.13"/>
    </reaction>
</comment>
<dbReference type="PROSITE" id="PS00806">
    <property type="entry name" value="ALDOLASE_CLASS_II_2"/>
    <property type="match status" value="1"/>
</dbReference>
<evidence type="ECO:0000256" key="5">
    <source>
        <dbReference type="ARBA" id="ARBA00013068"/>
    </source>
</evidence>
<dbReference type="NCBIfam" id="TIGR00167">
    <property type="entry name" value="cbbA"/>
    <property type="match status" value="1"/>
</dbReference>
<name>A0A2M7H3N6_9BACT</name>
<dbReference type="AlphaFoldDB" id="A0A2M7H3N6"/>
<dbReference type="InterPro" id="IPR000771">
    <property type="entry name" value="FBA_II"/>
</dbReference>
<dbReference type="GO" id="GO:0006096">
    <property type="term" value="P:glycolytic process"/>
    <property type="evidence" value="ECO:0007669"/>
    <property type="project" value="UniProtKB-KW"/>
</dbReference>
<evidence type="ECO:0000313" key="15">
    <source>
        <dbReference type="Proteomes" id="UP000230292"/>
    </source>
</evidence>
<comment type="cofactor">
    <cofactor evidence="13">
        <name>Zn(2+)</name>
        <dbReference type="ChEBI" id="CHEBI:29105"/>
    </cofactor>
    <text evidence="13">Binds 2 Zn(2+) ions per subunit. One is catalytic and the other provides a structural contribution.</text>
</comment>
<dbReference type="CDD" id="cd00947">
    <property type="entry name" value="TBP_aldolase_IIB"/>
    <property type="match status" value="1"/>
</dbReference>
<dbReference type="InterPro" id="IPR013785">
    <property type="entry name" value="Aldolase_TIM"/>
</dbReference>
<comment type="pathway">
    <text evidence="3">Carbohydrate degradation; glycolysis; D-glyceraldehyde 3-phosphate and glycerone phosphate from D-glucose: step 4/4.</text>
</comment>
<proteinExistence type="inferred from homology"/>
<feature type="binding site" evidence="12">
    <location>
        <position position="186"/>
    </location>
    <ligand>
        <name>dihydroxyacetone phosphate</name>
        <dbReference type="ChEBI" id="CHEBI:57642"/>
    </ligand>
</feature>
<evidence type="ECO:0000256" key="10">
    <source>
        <dbReference type="ARBA" id="ARBA00031804"/>
    </source>
</evidence>
<gene>
    <name evidence="14" type="ORF">COW24_03330</name>
</gene>
<dbReference type="Gene3D" id="3.20.20.70">
    <property type="entry name" value="Aldolase class I"/>
    <property type="match status" value="1"/>
</dbReference>
<evidence type="ECO:0000256" key="13">
    <source>
        <dbReference type="PIRSR" id="PIRSR001359-3"/>
    </source>
</evidence>
<dbReference type="PIRSF" id="PIRSF001359">
    <property type="entry name" value="F_bP_aldolase_II"/>
    <property type="match status" value="1"/>
</dbReference>
<feature type="binding site" evidence="13">
    <location>
        <position position="141"/>
    </location>
    <ligand>
        <name>Zn(2+)</name>
        <dbReference type="ChEBI" id="CHEBI:29105"/>
        <label>2</label>
    </ligand>
</feature>
<keyword evidence="7 13" id="KW-0862">Zinc</keyword>
<dbReference type="Pfam" id="PF01116">
    <property type="entry name" value="F_bP_aldolase"/>
    <property type="match status" value="1"/>
</dbReference>
<dbReference type="SUPFAM" id="SSF51569">
    <property type="entry name" value="Aldolase"/>
    <property type="match status" value="1"/>
</dbReference>
<dbReference type="PANTHER" id="PTHR30304:SF0">
    <property type="entry name" value="D-TAGATOSE-1,6-BISPHOSPHATE ALDOLASE SUBUNIT GATY-RELATED"/>
    <property type="match status" value="1"/>
</dbReference>
<evidence type="ECO:0000256" key="12">
    <source>
        <dbReference type="PIRSR" id="PIRSR001359-2"/>
    </source>
</evidence>
<dbReference type="FunFam" id="3.20.20.70:FF:000111">
    <property type="entry name" value="Fructose-1,6-bisphosphate aldolase"/>
    <property type="match status" value="1"/>
</dbReference>
<organism evidence="14 15">
    <name type="scientific">Candidatus Kerfeldbacteria bacterium CG15_BIG_FIL_POST_REV_8_21_14_020_45_12</name>
    <dbReference type="NCBI Taxonomy" id="2014247"/>
    <lineage>
        <taxon>Bacteria</taxon>
        <taxon>Candidatus Kerfeldiibacteriota</taxon>
    </lineage>
</organism>
<feature type="binding site" evidence="13">
    <location>
        <position position="185"/>
    </location>
    <ligand>
        <name>Zn(2+)</name>
        <dbReference type="ChEBI" id="CHEBI:29105"/>
        <label>1</label>
        <note>catalytic</note>
    </ligand>
</feature>
<sequence>MLVPAKIILDHAFANSYAVGAFNVNNMEQVQAIIDAAAQTQSPVIIQVSRGALEYSRMTYLRNLIQAAAEEHPEIPVAMHLDHGNGLEVVKTAIDLGFTSVMIDGSLDETAKKPNTFEQNLAVTQAVLKYARPFGVTVEAELGTLGGIEDGVGSGHINVTDPDEAIEFIAKAPVDSLAIAIGTSHGAYKFSGECKLAYDVLEEIHSRLPEQPIVMHGSSSVPQELIAEINKYGGQMPNARGVDIEALQKAIPHGVAKINVDTDGRLAVTAAIRKVLVEHPEEFDPRKYLGAARDALTEVIALRMQQFGAAGNAPKINQIGLTEAKELYS</sequence>
<evidence type="ECO:0000256" key="9">
    <source>
        <dbReference type="ARBA" id="ARBA00023239"/>
    </source>
</evidence>
<keyword evidence="6 13" id="KW-0479">Metal-binding</keyword>
<keyword evidence="8" id="KW-0324">Glycolysis</keyword>
<dbReference type="EC" id="4.1.2.13" evidence="5"/>
<comment type="similarity">
    <text evidence="4">Belongs to the class II fructose-bisphosphate aldolase family.</text>
</comment>
<evidence type="ECO:0000313" key="14">
    <source>
        <dbReference type="EMBL" id="PIW36847.1"/>
    </source>
</evidence>
<reference evidence="14 15" key="1">
    <citation type="submission" date="2017-09" db="EMBL/GenBank/DDBJ databases">
        <title>Depth-based differentiation of microbial function through sediment-hosted aquifers and enrichment of novel symbionts in the deep terrestrial subsurface.</title>
        <authorList>
            <person name="Probst A.J."/>
            <person name="Ladd B."/>
            <person name="Jarett J.K."/>
            <person name="Geller-Mcgrath D.E."/>
            <person name="Sieber C.M."/>
            <person name="Emerson J.B."/>
            <person name="Anantharaman K."/>
            <person name="Thomas B.C."/>
            <person name="Malmstrom R."/>
            <person name="Stieglmeier M."/>
            <person name="Klingl A."/>
            <person name="Woyke T."/>
            <person name="Ryan C.M."/>
            <person name="Banfield J.F."/>
        </authorList>
    </citation>
    <scope>NUCLEOTIDE SEQUENCE [LARGE SCALE GENOMIC DNA]</scope>
    <source>
        <strain evidence="14">CG15_BIG_FIL_POST_REV_8_21_14_020_45_12</strain>
    </source>
</reference>
<comment type="caution">
    <text evidence="14">The sequence shown here is derived from an EMBL/GenBank/DDBJ whole genome shotgun (WGS) entry which is preliminary data.</text>
</comment>
<feature type="binding site" evidence="12">
    <location>
        <begin position="259"/>
        <end position="262"/>
    </location>
    <ligand>
        <name>dihydroxyacetone phosphate</name>
        <dbReference type="ChEBI" id="CHEBI:57642"/>
    </ligand>
</feature>
<keyword evidence="9 14" id="KW-0456">Lyase</keyword>